<evidence type="ECO:0000313" key="2">
    <source>
        <dbReference type="EMBL" id="XBM48635.1"/>
    </source>
</evidence>
<dbReference type="PANTHER" id="PTHR42951:SF4">
    <property type="entry name" value="ACYL-COENZYME A THIOESTERASE MBLAC2"/>
    <property type="match status" value="1"/>
</dbReference>
<dbReference type="AlphaFoldDB" id="A0AAU7GED9"/>
<protein>
    <submittedName>
        <fullName evidence="2">MBL fold metallo-hydrolase</fullName>
    </submittedName>
</protein>
<dbReference type="InterPro" id="IPR001279">
    <property type="entry name" value="Metallo-B-lactamas"/>
</dbReference>
<gene>
    <name evidence="2" type="ORF">AAME72_01975</name>
</gene>
<dbReference type="EMBL" id="CP157390">
    <property type="protein sequence ID" value="XBM48635.1"/>
    <property type="molecule type" value="Genomic_DNA"/>
</dbReference>
<organism evidence="2">
    <name type="scientific">Leifsonia sp. NPDC080035</name>
    <dbReference type="NCBI Taxonomy" id="3143936"/>
    <lineage>
        <taxon>Bacteria</taxon>
        <taxon>Bacillati</taxon>
        <taxon>Actinomycetota</taxon>
        <taxon>Actinomycetes</taxon>
        <taxon>Micrococcales</taxon>
        <taxon>Microbacteriaceae</taxon>
        <taxon>Leifsonia</taxon>
    </lineage>
</organism>
<feature type="domain" description="Metallo-beta-lactamase" evidence="1">
    <location>
        <begin position="28"/>
        <end position="205"/>
    </location>
</feature>
<dbReference type="Gene3D" id="3.60.15.10">
    <property type="entry name" value="Ribonuclease Z/Hydroxyacylglutathione hydrolase-like"/>
    <property type="match status" value="1"/>
</dbReference>
<dbReference type="RefSeq" id="WP_348788580.1">
    <property type="nucleotide sequence ID" value="NZ_CP157390.1"/>
</dbReference>
<reference evidence="2" key="1">
    <citation type="submission" date="2024-05" db="EMBL/GenBank/DDBJ databases">
        <title>The Natural Products Discovery Center: Release of the First 8490 Sequenced Strains for Exploring Actinobacteria Biosynthetic Diversity.</title>
        <authorList>
            <person name="Kalkreuter E."/>
            <person name="Kautsar S.A."/>
            <person name="Yang D."/>
            <person name="Bader C.D."/>
            <person name="Teijaro C.N."/>
            <person name="Fluegel L."/>
            <person name="Davis C.M."/>
            <person name="Simpson J.R."/>
            <person name="Lauterbach L."/>
            <person name="Steele A.D."/>
            <person name="Gui C."/>
            <person name="Meng S."/>
            <person name="Li G."/>
            <person name="Viehrig K."/>
            <person name="Ye F."/>
            <person name="Su P."/>
            <person name="Kiefer A.F."/>
            <person name="Nichols A."/>
            <person name="Cepeda A.J."/>
            <person name="Yan W."/>
            <person name="Fan B."/>
            <person name="Jiang Y."/>
            <person name="Adhikari A."/>
            <person name="Zheng C.-J."/>
            <person name="Schuster L."/>
            <person name="Cowan T.M."/>
            <person name="Smanski M.J."/>
            <person name="Chevrette M.G."/>
            <person name="de Carvalho L.P.S."/>
            <person name="Shen B."/>
        </authorList>
    </citation>
    <scope>NUCLEOTIDE SEQUENCE</scope>
    <source>
        <strain evidence="2">NPDC080035</strain>
    </source>
</reference>
<dbReference type="InterPro" id="IPR050855">
    <property type="entry name" value="NDM-1-like"/>
</dbReference>
<name>A0AAU7GED9_9MICO</name>
<dbReference type="PANTHER" id="PTHR42951">
    <property type="entry name" value="METALLO-BETA-LACTAMASE DOMAIN-CONTAINING"/>
    <property type="match status" value="1"/>
</dbReference>
<proteinExistence type="predicted"/>
<evidence type="ECO:0000259" key="1">
    <source>
        <dbReference type="SMART" id="SM00849"/>
    </source>
</evidence>
<dbReference type="Pfam" id="PF00753">
    <property type="entry name" value="Lactamase_B"/>
    <property type="match status" value="1"/>
</dbReference>
<sequence length="264" mass="29074">MSVPEAEITWLDADTVQLRQPKSSHWEAPFLFLLFGRERSLLIDTGATADEAVFPLRATLDRLTAEWLRRNPAVFVRPYPLLVAHSHAHGDHIAGDPLLAGRAATTVVGPTPAQVIARFGFRSWPDEAVELDLGRRLVDVIGGPGHEPSAVAFFDRATGILFTGDTVLPGHLYVRDRAQYRATIERLIRFRDAPTAPVRELRGAHVEMSSTPGVVYPPGTLDQPDELPLPLPPRILDRVLDALGELTGEPGERIARKRFVVVAD</sequence>
<accession>A0AAU7GED9</accession>
<dbReference type="SMART" id="SM00849">
    <property type="entry name" value="Lactamase_B"/>
    <property type="match status" value="1"/>
</dbReference>
<dbReference type="InterPro" id="IPR036866">
    <property type="entry name" value="RibonucZ/Hydroxyglut_hydro"/>
</dbReference>
<dbReference type="SUPFAM" id="SSF56281">
    <property type="entry name" value="Metallo-hydrolase/oxidoreductase"/>
    <property type="match status" value="1"/>
</dbReference>